<dbReference type="Proteomes" id="UP000008068">
    <property type="component" value="Unassembled WGS sequence"/>
</dbReference>
<dbReference type="EMBL" id="GL380039">
    <property type="protein sequence ID" value="EGT43893.1"/>
    <property type="molecule type" value="Genomic_DNA"/>
</dbReference>
<keyword evidence="2" id="KW-1185">Reference proteome</keyword>
<reference evidence="2" key="1">
    <citation type="submission" date="2011-07" db="EMBL/GenBank/DDBJ databases">
        <authorList>
            <consortium name="Caenorhabditis brenneri Sequencing and Analysis Consortium"/>
            <person name="Wilson R.K."/>
        </authorList>
    </citation>
    <scope>NUCLEOTIDE SEQUENCE [LARGE SCALE GENOMIC DNA]</scope>
    <source>
        <strain evidence="2">PB2801</strain>
    </source>
</reference>
<dbReference type="Pfam" id="PF12078">
    <property type="entry name" value="DUF3557"/>
    <property type="match status" value="1"/>
</dbReference>
<proteinExistence type="predicted"/>
<protein>
    <submittedName>
        <fullName evidence="1">Uncharacterized protein</fullName>
    </submittedName>
</protein>
<dbReference type="HOGENOM" id="CLU_042576_0_0_1"/>
<dbReference type="PANTHER" id="PTHR31379">
    <property type="entry name" value="F-BOX C PROTEIN-RELATED-RELATED"/>
    <property type="match status" value="1"/>
</dbReference>
<name>G0P3A7_CAEBE</name>
<organism evidence="2">
    <name type="scientific">Caenorhabditis brenneri</name>
    <name type="common">Nematode worm</name>
    <dbReference type="NCBI Taxonomy" id="135651"/>
    <lineage>
        <taxon>Eukaryota</taxon>
        <taxon>Metazoa</taxon>
        <taxon>Ecdysozoa</taxon>
        <taxon>Nematoda</taxon>
        <taxon>Chromadorea</taxon>
        <taxon>Rhabditida</taxon>
        <taxon>Rhabditina</taxon>
        <taxon>Rhabditomorpha</taxon>
        <taxon>Rhabditoidea</taxon>
        <taxon>Rhabditidae</taxon>
        <taxon>Peloderinae</taxon>
        <taxon>Caenorhabditis</taxon>
    </lineage>
</organism>
<evidence type="ECO:0000313" key="2">
    <source>
        <dbReference type="Proteomes" id="UP000008068"/>
    </source>
</evidence>
<dbReference type="AlphaFoldDB" id="G0P3A7"/>
<dbReference type="OrthoDB" id="5889481at2759"/>
<sequence length="376" mass="44079">MNSKPLSYDSLKCVILHMEGNKRIELSRRCPSIRMTEKIVPLQLEELGFLKNGFELNRTKYEIGIHQQYHVGETPNTIRRHNESGGYSTDLDSFGLEDGRFRNVLTPGDIFIKEDPWEENNEPLEERIQELEGNVFEDGALFFPRDYAQRNKLIFLRHLHENAPVPFENVFCLKRSILMGSEKVEFYKYNMNYHQAVKNLAMLLFGGRLEPVNARKMIIQQSNVIRLPQSLKIKNILEIDIYFEPRAICEALSEVFQEPNLLLKRMQLSDPRVEDLTTPIIRNAEYINIFLESAPFHNREEEIIDVLTNVANLEAHFEMNTNELTLQDLLTLVRHWKETEKPIGSLLFMMFRTKQLCMERFMDVAKQFDGAHLIEE</sequence>
<evidence type="ECO:0000313" key="1">
    <source>
        <dbReference type="EMBL" id="EGT43893.1"/>
    </source>
</evidence>
<dbReference type="InParanoid" id="G0P3A7"/>
<dbReference type="PANTHER" id="PTHR31379:SF1">
    <property type="entry name" value="F-BOX C PROTEIN-RELATED"/>
    <property type="match status" value="1"/>
</dbReference>
<dbReference type="InterPro" id="IPR021942">
    <property type="entry name" value="DUF3557"/>
</dbReference>
<gene>
    <name evidence="1" type="ORF">CAEBREN_18461</name>
</gene>
<dbReference type="FunCoup" id="G0P3A7">
    <property type="interactions" value="372"/>
</dbReference>
<accession>G0P3A7</accession>